<protein>
    <submittedName>
        <fullName evidence="3">Str. FM013</fullName>
    </submittedName>
</protein>
<evidence type="ECO:0000256" key="1">
    <source>
        <dbReference type="SAM" id="MobiDB-lite"/>
    </source>
</evidence>
<dbReference type="EMBL" id="HG793139">
    <property type="protein sequence ID" value="CRL21471.1"/>
    <property type="molecule type" value="Genomic_DNA"/>
</dbReference>
<feature type="compositionally biased region" description="Basic and acidic residues" evidence="1">
    <location>
        <begin position="1"/>
        <end position="12"/>
    </location>
</feature>
<proteinExistence type="predicted"/>
<gene>
    <name evidence="3" type="ORF">PCAMFM013_S006g000011</name>
</gene>
<keyword evidence="2" id="KW-1133">Transmembrane helix</keyword>
<keyword evidence="2" id="KW-0472">Membrane</keyword>
<feature type="transmembrane region" description="Helical" evidence="2">
    <location>
        <begin position="56"/>
        <end position="74"/>
    </location>
</feature>
<evidence type="ECO:0000256" key="2">
    <source>
        <dbReference type="SAM" id="Phobius"/>
    </source>
</evidence>
<dbReference type="Proteomes" id="UP000053732">
    <property type="component" value="Unassembled WGS sequence"/>
</dbReference>
<reference evidence="3 4" key="1">
    <citation type="journal article" date="2014" name="Nat. Commun.">
        <title>Multiple recent horizontal transfers of a large genomic region in cheese making fungi.</title>
        <authorList>
            <person name="Cheeseman K."/>
            <person name="Ropars J."/>
            <person name="Renault P."/>
            <person name="Dupont J."/>
            <person name="Gouzy J."/>
            <person name="Branca A."/>
            <person name="Abraham A.L."/>
            <person name="Ceppi M."/>
            <person name="Conseiller E."/>
            <person name="Debuchy R."/>
            <person name="Malagnac F."/>
            <person name="Goarin A."/>
            <person name="Silar P."/>
            <person name="Lacoste S."/>
            <person name="Sallet E."/>
            <person name="Bensimon A."/>
            <person name="Giraud T."/>
            <person name="Brygoo Y."/>
        </authorList>
    </citation>
    <scope>NUCLEOTIDE SEQUENCE [LARGE SCALE GENOMIC DNA]</scope>
    <source>
        <strain evidence="4">FM 013</strain>
    </source>
</reference>
<sequence>MGDRIESREPGHADSISPVTAGPGTKEESTPANAWNSSLDPSVGDDIKYPGIRQSLPVVIAVFVSLFCVSLVSSPGPSPRR</sequence>
<keyword evidence="2" id="KW-0812">Transmembrane</keyword>
<feature type="compositionally biased region" description="Polar residues" evidence="1">
    <location>
        <begin position="30"/>
        <end position="40"/>
    </location>
</feature>
<dbReference type="AlphaFoldDB" id="A0A0G4P575"/>
<keyword evidence="4" id="KW-1185">Reference proteome</keyword>
<evidence type="ECO:0000313" key="3">
    <source>
        <dbReference type="EMBL" id="CRL21471.1"/>
    </source>
</evidence>
<feature type="region of interest" description="Disordered" evidence="1">
    <location>
        <begin position="1"/>
        <end position="40"/>
    </location>
</feature>
<organism evidence="3 4">
    <name type="scientific">Penicillium camemberti (strain FM 013)</name>
    <dbReference type="NCBI Taxonomy" id="1429867"/>
    <lineage>
        <taxon>Eukaryota</taxon>
        <taxon>Fungi</taxon>
        <taxon>Dikarya</taxon>
        <taxon>Ascomycota</taxon>
        <taxon>Pezizomycotina</taxon>
        <taxon>Eurotiomycetes</taxon>
        <taxon>Eurotiomycetidae</taxon>
        <taxon>Eurotiales</taxon>
        <taxon>Aspergillaceae</taxon>
        <taxon>Penicillium</taxon>
    </lineage>
</organism>
<name>A0A0G4P575_PENC3</name>
<accession>A0A0G4P575</accession>
<evidence type="ECO:0000313" key="4">
    <source>
        <dbReference type="Proteomes" id="UP000053732"/>
    </source>
</evidence>